<evidence type="ECO:0000259" key="1">
    <source>
        <dbReference type="Pfam" id="PF01208"/>
    </source>
</evidence>
<gene>
    <name evidence="2" type="ORF">LGLO00237_LOCUS20494</name>
</gene>
<dbReference type="GO" id="GO:0005829">
    <property type="term" value="C:cytosol"/>
    <property type="evidence" value="ECO:0007669"/>
    <property type="project" value="TreeGrafter"/>
</dbReference>
<sequence length="106" mass="11675">MHTAESNGRENALEFIKKYPEAATKILDNATKLVVKYLIAKVEAGAQMLQVFDSWAGILSKDDFDTFSKPYLLKVKLTISCLLTNTINPSTSIHPCPDCEGGQGRN</sequence>
<dbReference type="GO" id="GO:0006783">
    <property type="term" value="P:heme biosynthetic process"/>
    <property type="evidence" value="ECO:0007669"/>
    <property type="project" value="TreeGrafter"/>
</dbReference>
<dbReference type="InterPro" id="IPR000257">
    <property type="entry name" value="Uroporphyrinogen_deCOase"/>
</dbReference>
<dbReference type="GO" id="GO:0004853">
    <property type="term" value="F:uroporphyrinogen decarboxylase activity"/>
    <property type="evidence" value="ECO:0007669"/>
    <property type="project" value="InterPro"/>
</dbReference>
<name>A0A7S4DSX3_9EUKA</name>
<dbReference type="Gene3D" id="3.20.20.210">
    <property type="match status" value="1"/>
</dbReference>
<dbReference type="SUPFAM" id="SSF51726">
    <property type="entry name" value="UROD/MetE-like"/>
    <property type="match status" value="1"/>
</dbReference>
<dbReference type="Pfam" id="PF01208">
    <property type="entry name" value="URO-D"/>
    <property type="match status" value="1"/>
</dbReference>
<protein>
    <recommendedName>
        <fullName evidence="1">Uroporphyrinogen decarboxylase (URO-D) domain-containing protein</fullName>
    </recommendedName>
</protein>
<reference evidence="2" key="1">
    <citation type="submission" date="2021-01" db="EMBL/GenBank/DDBJ databases">
        <authorList>
            <person name="Corre E."/>
            <person name="Pelletier E."/>
            <person name="Niang G."/>
            <person name="Scheremetjew M."/>
            <person name="Finn R."/>
            <person name="Kale V."/>
            <person name="Holt S."/>
            <person name="Cochrane G."/>
            <person name="Meng A."/>
            <person name="Brown T."/>
            <person name="Cohen L."/>
        </authorList>
    </citation>
    <scope>NUCLEOTIDE SEQUENCE</scope>
    <source>
        <strain evidence="2">CCCM811</strain>
    </source>
</reference>
<dbReference type="EMBL" id="HBIV01028645">
    <property type="protein sequence ID" value="CAE0668867.1"/>
    <property type="molecule type" value="Transcribed_RNA"/>
</dbReference>
<dbReference type="InterPro" id="IPR038071">
    <property type="entry name" value="UROD/MetE-like_sf"/>
</dbReference>
<dbReference type="AlphaFoldDB" id="A0A7S4DSX3"/>
<organism evidence="2">
    <name type="scientific">Lotharella globosa</name>
    <dbReference type="NCBI Taxonomy" id="91324"/>
    <lineage>
        <taxon>Eukaryota</taxon>
        <taxon>Sar</taxon>
        <taxon>Rhizaria</taxon>
        <taxon>Cercozoa</taxon>
        <taxon>Chlorarachniophyceae</taxon>
        <taxon>Lotharella</taxon>
    </lineage>
</organism>
<dbReference type="PANTHER" id="PTHR21091:SF169">
    <property type="entry name" value="UROPORPHYRINOGEN DECARBOXYLASE"/>
    <property type="match status" value="1"/>
</dbReference>
<accession>A0A7S4DSX3</accession>
<proteinExistence type="predicted"/>
<dbReference type="PANTHER" id="PTHR21091">
    <property type="entry name" value="METHYLTETRAHYDROFOLATE:HOMOCYSTEINE METHYLTRANSFERASE RELATED"/>
    <property type="match status" value="1"/>
</dbReference>
<feature type="domain" description="Uroporphyrinogen decarboxylase (URO-D)" evidence="1">
    <location>
        <begin position="5"/>
        <end position="75"/>
    </location>
</feature>
<evidence type="ECO:0000313" key="2">
    <source>
        <dbReference type="EMBL" id="CAE0668867.1"/>
    </source>
</evidence>